<dbReference type="OMA" id="NETEYMA"/>
<reference evidence="1 2" key="2">
    <citation type="journal article" date="2017" name="Genome Biol.">
        <title>New reference genome sequences of hot pepper reveal the massive evolution of plant disease-resistance genes by retroduplication.</title>
        <authorList>
            <person name="Kim S."/>
            <person name="Park J."/>
            <person name="Yeom S.I."/>
            <person name="Kim Y.M."/>
            <person name="Seo E."/>
            <person name="Kim K.T."/>
            <person name="Kim M.S."/>
            <person name="Lee J.M."/>
            <person name="Cheong K."/>
            <person name="Shin H.S."/>
            <person name="Kim S.B."/>
            <person name="Han K."/>
            <person name="Lee J."/>
            <person name="Park M."/>
            <person name="Lee H.A."/>
            <person name="Lee H.Y."/>
            <person name="Lee Y."/>
            <person name="Oh S."/>
            <person name="Lee J.H."/>
            <person name="Choi E."/>
            <person name="Choi E."/>
            <person name="Lee S.E."/>
            <person name="Jeon J."/>
            <person name="Kim H."/>
            <person name="Choi G."/>
            <person name="Song H."/>
            <person name="Lee J."/>
            <person name="Lee S.C."/>
            <person name="Kwon J.K."/>
            <person name="Lee H.Y."/>
            <person name="Koo N."/>
            <person name="Hong Y."/>
            <person name="Kim R.W."/>
            <person name="Kang W.H."/>
            <person name="Huh J.H."/>
            <person name="Kang B.C."/>
            <person name="Yang T.J."/>
            <person name="Lee Y.H."/>
            <person name="Bennetzen J.L."/>
            <person name="Choi D."/>
        </authorList>
    </citation>
    <scope>NUCLEOTIDE SEQUENCE [LARGE SCALE GENOMIC DNA]</scope>
    <source>
        <strain evidence="2">cv. CM334</strain>
    </source>
</reference>
<sequence>MVCSQPDLSYIVNAVRRYMFGRNIDGVIGYVDFGFARDLGKKRSLIGYVFTIGGCAISWKATLQTIVALSTNETEYMAITEACKEAI</sequence>
<name>A0A2G3ANX2_CAPAN</name>
<dbReference type="Proteomes" id="UP000222542">
    <property type="component" value="Unassembled WGS sequence"/>
</dbReference>
<proteinExistence type="predicted"/>
<dbReference type="CDD" id="cd09272">
    <property type="entry name" value="RNase_HI_RT_Ty1"/>
    <property type="match status" value="1"/>
</dbReference>
<gene>
    <name evidence="1" type="ORF">T459_03800</name>
</gene>
<dbReference type="STRING" id="4072.A0A2G3ANX2"/>
<evidence type="ECO:0008006" key="3">
    <source>
        <dbReference type="Google" id="ProtNLM"/>
    </source>
</evidence>
<comment type="caution">
    <text evidence="1">The sequence shown here is derived from an EMBL/GenBank/DDBJ whole genome shotgun (WGS) entry which is preliminary data.</text>
</comment>
<evidence type="ECO:0000313" key="2">
    <source>
        <dbReference type="Proteomes" id="UP000222542"/>
    </source>
</evidence>
<dbReference type="AlphaFoldDB" id="A0A2G3ANX2"/>
<accession>A0A2G3ANX2</accession>
<dbReference type="Gramene" id="PHT95918">
    <property type="protein sequence ID" value="PHT95918"/>
    <property type="gene ID" value="T459_03800"/>
</dbReference>
<protein>
    <recommendedName>
        <fullName evidence="3">Retrovirus-related Pol polyprotein from transposon TNT 1-94</fullName>
    </recommendedName>
</protein>
<dbReference type="EMBL" id="AYRZ02000001">
    <property type="protein sequence ID" value="PHT95918.1"/>
    <property type="molecule type" value="Genomic_DNA"/>
</dbReference>
<organism evidence="1 2">
    <name type="scientific">Capsicum annuum</name>
    <name type="common">Capsicum pepper</name>
    <dbReference type="NCBI Taxonomy" id="4072"/>
    <lineage>
        <taxon>Eukaryota</taxon>
        <taxon>Viridiplantae</taxon>
        <taxon>Streptophyta</taxon>
        <taxon>Embryophyta</taxon>
        <taxon>Tracheophyta</taxon>
        <taxon>Spermatophyta</taxon>
        <taxon>Magnoliopsida</taxon>
        <taxon>eudicotyledons</taxon>
        <taxon>Gunneridae</taxon>
        <taxon>Pentapetalae</taxon>
        <taxon>asterids</taxon>
        <taxon>lamiids</taxon>
        <taxon>Solanales</taxon>
        <taxon>Solanaceae</taxon>
        <taxon>Solanoideae</taxon>
        <taxon>Capsiceae</taxon>
        <taxon>Capsicum</taxon>
    </lineage>
</organism>
<evidence type="ECO:0000313" key="1">
    <source>
        <dbReference type="EMBL" id="PHT95918.1"/>
    </source>
</evidence>
<reference evidence="1 2" key="1">
    <citation type="journal article" date="2014" name="Nat. Genet.">
        <title>Genome sequence of the hot pepper provides insights into the evolution of pungency in Capsicum species.</title>
        <authorList>
            <person name="Kim S."/>
            <person name="Park M."/>
            <person name="Yeom S.I."/>
            <person name="Kim Y.M."/>
            <person name="Lee J.M."/>
            <person name="Lee H.A."/>
            <person name="Seo E."/>
            <person name="Choi J."/>
            <person name="Cheong K."/>
            <person name="Kim K.T."/>
            <person name="Jung K."/>
            <person name="Lee G.W."/>
            <person name="Oh S.K."/>
            <person name="Bae C."/>
            <person name="Kim S.B."/>
            <person name="Lee H.Y."/>
            <person name="Kim S.Y."/>
            <person name="Kim M.S."/>
            <person name="Kang B.C."/>
            <person name="Jo Y.D."/>
            <person name="Yang H.B."/>
            <person name="Jeong H.J."/>
            <person name="Kang W.H."/>
            <person name="Kwon J.K."/>
            <person name="Shin C."/>
            <person name="Lim J.Y."/>
            <person name="Park J.H."/>
            <person name="Huh J.H."/>
            <person name="Kim J.S."/>
            <person name="Kim B.D."/>
            <person name="Cohen O."/>
            <person name="Paran I."/>
            <person name="Suh M.C."/>
            <person name="Lee S.B."/>
            <person name="Kim Y.K."/>
            <person name="Shin Y."/>
            <person name="Noh S.J."/>
            <person name="Park J."/>
            <person name="Seo Y.S."/>
            <person name="Kwon S.Y."/>
            <person name="Kim H.A."/>
            <person name="Park J.M."/>
            <person name="Kim H.J."/>
            <person name="Choi S.B."/>
            <person name="Bosland P.W."/>
            <person name="Reeves G."/>
            <person name="Jo S.H."/>
            <person name="Lee B.W."/>
            <person name="Cho H.T."/>
            <person name="Choi H.S."/>
            <person name="Lee M.S."/>
            <person name="Yu Y."/>
            <person name="Do Choi Y."/>
            <person name="Park B.S."/>
            <person name="van Deynze A."/>
            <person name="Ashrafi H."/>
            <person name="Hill T."/>
            <person name="Kim W.T."/>
            <person name="Pai H.S."/>
            <person name="Ahn H.K."/>
            <person name="Yeam I."/>
            <person name="Giovannoni J.J."/>
            <person name="Rose J.K."/>
            <person name="Sorensen I."/>
            <person name="Lee S.J."/>
            <person name="Kim R.W."/>
            <person name="Choi I.Y."/>
            <person name="Choi B.S."/>
            <person name="Lim J.S."/>
            <person name="Lee Y.H."/>
            <person name="Choi D."/>
        </authorList>
    </citation>
    <scope>NUCLEOTIDE SEQUENCE [LARGE SCALE GENOMIC DNA]</scope>
    <source>
        <strain evidence="2">cv. CM334</strain>
    </source>
</reference>
<keyword evidence="2" id="KW-1185">Reference proteome</keyword>